<dbReference type="EC" id="2.3.1.225" evidence="7"/>
<accession>A0ABR2IQ79</accession>
<evidence type="ECO:0000313" key="9">
    <source>
        <dbReference type="EMBL" id="KAK8867070.1"/>
    </source>
</evidence>
<name>A0ABR2IQ79_9EUKA</name>
<dbReference type="EMBL" id="JAPFFF010000015">
    <property type="protein sequence ID" value="KAK8867070.1"/>
    <property type="molecule type" value="Genomic_DNA"/>
</dbReference>
<dbReference type="Proteomes" id="UP001470230">
    <property type="component" value="Unassembled WGS sequence"/>
</dbReference>
<organism evidence="9 10">
    <name type="scientific">Tritrichomonas musculus</name>
    <dbReference type="NCBI Taxonomy" id="1915356"/>
    <lineage>
        <taxon>Eukaryota</taxon>
        <taxon>Metamonada</taxon>
        <taxon>Parabasalia</taxon>
        <taxon>Tritrichomonadida</taxon>
        <taxon>Tritrichomonadidae</taxon>
        <taxon>Tritrichomonas</taxon>
    </lineage>
</organism>
<feature type="transmembrane region" description="Helical" evidence="7">
    <location>
        <begin position="93"/>
        <end position="121"/>
    </location>
</feature>
<evidence type="ECO:0000256" key="3">
    <source>
        <dbReference type="ARBA" id="ARBA00022692"/>
    </source>
</evidence>
<feature type="transmembrane region" description="Helical" evidence="7">
    <location>
        <begin position="234"/>
        <end position="259"/>
    </location>
</feature>
<comment type="domain">
    <text evidence="7">The DHHC domain is required for palmitoyltransferase activity.</text>
</comment>
<comment type="subcellular location">
    <subcellularLocation>
        <location evidence="1">Membrane</location>
        <topology evidence="1">Multi-pass membrane protein</topology>
    </subcellularLocation>
</comment>
<feature type="transmembrane region" description="Helical" evidence="7">
    <location>
        <begin position="60"/>
        <end position="81"/>
    </location>
</feature>
<feature type="transmembrane region" description="Helical" evidence="7">
    <location>
        <begin position="271"/>
        <end position="297"/>
    </location>
</feature>
<proteinExistence type="inferred from homology"/>
<comment type="similarity">
    <text evidence="7">Belongs to the DHHC palmitoyltransferase family.</text>
</comment>
<gene>
    <name evidence="9" type="ORF">M9Y10_010039</name>
</gene>
<sequence>MISLKSNKNKDNQNEEIPIPKIFPGISSYKKILIFGLFPAVKMENTNHVYVCKTWRWRPLIPFLIILCGLFFLTMSSIFLFPKFGFEGKIANGVSTLFIILFVITYLQTIFIGPGFFPFFWSEQKKNYNQIHLNQGFQFKKAQTNQDQITESILHGIDNLEGINQNYDLNIDLSMHDDESPSGIITRQEQFIWAKSKQRPPRSVISKEAGRIIIRPDHFCGVTLSWIGKRNQKFFLLFNLYATLFSLTLFIYSLRLIIMQIRKGWCWHFDFLFSFVIVVVGFQFGGLSMMFGLVSLYHTCRGTTLLEEQMNLGNRFNRGCKNNMEDICGSCWLFPCWFCPTNPWGSKSNEELVSNYISYYDDSLFTNNN</sequence>
<evidence type="ECO:0000256" key="6">
    <source>
        <dbReference type="ARBA" id="ARBA00023315"/>
    </source>
</evidence>
<comment type="caution">
    <text evidence="9">The sequence shown here is derived from an EMBL/GenBank/DDBJ whole genome shotgun (WGS) entry which is preliminary data.</text>
</comment>
<dbReference type="Pfam" id="PF01529">
    <property type="entry name" value="DHHC"/>
    <property type="match status" value="1"/>
</dbReference>
<evidence type="ECO:0000256" key="2">
    <source>
        <dbReference type="ARBA" id="ARBA00022679"/>
    </source>
</evidence>
<keyword evidence="4 7" id="KW-1133">Transmembrane helix</keyword>
<dbReference type="InterPro" id="IPR001594">
    <property type="entry name" value="Palmitoyltrfase_DHHC"/>
</dbReference>
<protein>
    <recommendedName>
        <fullName evidence="7">Palmitoyltransferase</fullName>
        <ecNumber evidence="7">2.3.1.225</ecNumber>
    </recommendedName>
</protein>
<dbReference type="InterPro" id="IPR039859">
    <property type="entry name" value="PFA4/ZDH16/20/ERF2-like"/>
</dbReference>
<evidence type="ECO:0000256" key="4">
    <source>
        <dbReference type="ARBA" id="ARBA00022989"/>
    </source>
</evidence>
<keyword evidence="6 7" id="KW-0012">Acyltransferase</keyword>
<comment type="catalytic activity">
    <reaction evidence="7">
        <text>L-cysteinyl-[protein] + hexadecanoyl-CoA = S-hexadecanoyl-L-cysteinyl-[protein] + CoA</text>
        <dbReference type="Rhea" id="RHEA:36683"/>
        <dbReference type="Rhea" id="RHEA-COMP:10131"/>
        <dbReference type="Rhea" id="RHEA-COMP:11032"/>
        <dbReference type="ChEBI" id="CHEBI:29950"/>
        <dbReference type="ChEBI" id="CHEBI:57287"/>
        <dbReference type="ChEBI" id="CHEBI:57379"/>
        <dbReference type="ChEBI" id="CHEBI:74151"/>
        <dbReference type="EC" id="2.3.1.225"/>
    </reaction>
</comment>
<dbReference type="PROSITE" id="PS50216">
    <property type="entry name" value="DHHC"/>
    <property type="match status" value="1"/>
</dbReference>
<evidence type="ECO:0000259" key="8">
    <source>
        <dbReference type="Pfam" id="PF01529"/>
    </source>
</evidence>
<keyword evidence="10" id="KW-1185">Reference proteome</keyword>
<feature type="domain" description="Palmitoyltransferase DHHC" evidence="8">
    <location>
        <begin position="187"/>
        <end position="309"/>
    </location>
</feature>
<evidence type="ECO:0000313" key="10">
    <source>
        <dbReference type="Proteomes" id="UP001470230"/>
    </source>
</evidence>
<evidence type="ECO:0000256" key="7">
    <source>
        <dbReference type="RuleBase" id="RU079119"/>
    </source>
</evidence>
<keyword evidence="3 7" id="KW-0812">Transmembrane</keyword>
<evidence type="ECO:0000256" key="1">
    <source>
        <dbReference type="ARBA" id="ARBA00004141"/>
    </source>
</evidence>
<keyword evidence="2 7" id="KW-0808">Transferase</keyword>
<dbReference type="PANTHER" id="PTHR22883">
    <property type="entry name" value="ZINC FINGER DHHC DOMAIN CONTAINING PROTEIN"/>
    <property type="match status" value="1"/>
</dbReference>
<keyword evidence="5 7" id="KW-0472">Membrane</keyword>
<reference evidence="9 10" key="1">
    <citation type="submission" date="2024-04" db="EMBL/GenBank/DDBJ databases">
        <title>Tritrichomonas musculus Genome.</title>
        <authorList>
            <person name="Alves-Ferreira E."/>
            <person name="Grigg M."/>
            <person name="Lorenzi H."/>
            <person name="Galac M."/>
        </authorList>
    </citation>
    <scope>NUCLEOTIDE SEQUENCE [LARGE SCALE GENOMIC DNA]</scope>
    <source>
        <strain evidence="9 10">EAF2021</strain>
    </source>
</reference>
<dbReference type="PANTHER" id="PTHR22883:SF147">
    <property type="entry name" value="PALMITOYLTRANSFERASE"/>
    <property type="match status" value="1"/>
</dbReference>
<evidence type="ECO:0000256" key="5">
    <source>
        <dbReference type="ARBA" id="ARBA00023136"/>
    </source>
</evidence>